<evidence type="ECO:0000313" key="2">
    <source>
        <dbReference type="Proteomes" id="UP001223072"/>
    </source>
</evidence>
<dbReference type="RefSeq" id="WP_307625309.1">
    <property type="nucleotide sequence ID" value="NZ_JAUSZS010000002.1"/>
</dbReference>
<dbReference type="Proteomes" id="UP001223072">
    <property type="component" value="Unassembled WGS sequence"/>
</dbReference>
<comment type="caution">
    <text evidence="1">The sequence shown here is derived from an EMBL/GenBank/DDBJ whole genome shotgun (WGS) entry which is preliminary data.</text>
</comment>
<evidence type="ECO:0000313" key="1">
    <source>
        <dbReference type="EMBL" id="MDQ0931202.1"/>
    </source>
</evidence>
<reference evidence="1 2" key="1">
    <citation type="submission" date="2023-07" db="EMBL/GenBank/DDBJ databases">
        <title>Comparative genomics of wheat-associated soil bacteria to identify genetic determinants of phenazine resistance.</title>
        <authorList>
            <person name="Mouncey N."/>
        </authorList>
    </citation>
    <scope>NUCLEOTIDE SEQUENCE [LARGE SCALE GENOMIC DNA]</scope>
    <source>
        <strain evidence="1 2">W2I16</strain>
    </source>
</reference>
<name>A0ABU0RJ87_9ACTN</name>
<gene>
    <name evidence="1" type="ORF">QFZ49_001109</name>
</gene>
<keyword evidence="2" id="KW-1185">Reference proteome</keyword>
<protein>
    <submittedName>
        <fullName evidence="1">Uncharacterized protein</fullName>
    </submittedName>
</protein>
<dbReference type="EMBL" id="JAUSZS010000002">
    <property type="protein sequence ID" value="MDQ0931202.1"/>
    <property type="molecule type" value="Genomic_DNA"/>
</dbReference>
<organism evidence="1 2">
    <name type="scientific">Streptomyces turgidiscabies</name>
    <dbReference type="NCBI Taxonomy" id="85558"/>
    <lineage>
        <taxon>Bacteria</taxon>
        <taxon>Bacillati</taxon>
        <taxon>Actinomycetota</taxon>
        <taxon>Actinomycetes</taxon>
        <taxon>Kitasatosporales</taxon>
        <taxon>Streptomycetaceae</taxon>
        <taxon>Streptomyces</taxon>
    </lineage>
</organism>
<accession>A0ABU0RJ87</accession>
<sequence>MSAKSMTACRAQARASAVATWSMCEKISVFAESIEFRIRCVASSSDSSFREAYAW</sequence>
<proteinExistence type="predicted"/>